<comment type="caution">
    <text evidence="2">The sequence shown here is derived from an EMBL/GenBank/DDBJ whole genome shotgun (WGS) entry which is preliminary data.</text>
</comment>
<dbReference type="AlphaFoldDB" id="A0AAP0PW31"/>
<gene>
    <name evidence="2" type="ORF">Scep_005147</name>
</gene>
<evidence type="ECO:0000256" key="1">
    <source>
        <dbReference type="SAM" id="MobiDB-lite"/>
    </source>
</evidence>
<protein>
    <submittedName>
        <fullName evidence="2">Uncharacterized protein</fullName>
    </submittedName>
</protein>
<evidence type="ECO:0000313" key="3">
    <source>
        <dbReference type="Proteomes" id="UP001419268"/>
    </source>
</evidence>
<organism evidence="2 3">
    <name type="scientific">Stephania cephalantha</name>
    <dbReference type="NCBI Taxonomy" id="152367"/>
    <lineage>
        <taxon>Eukaryota</taxon>
        <taxon>Viridiplantae</taxon>
        <taxon>Streptophyta</taxon>
        <taxon>Embryophyta</taxon>
        <taxon>Tracheophyta</taxon>
        <taxon>Spermatophyta</taxon>
        <taxon>Magnoliopsida</taxon>
        <taxon>Ranunculales</taxon>
        <taxon>Menispermaceae</taxon>
        <taxon>Menispermoideae</taxon>
        <taxon>Cissampelideae</taxon>
        <taxon>Stephania</taxon>
    </lineage>
</organism>
<feature type="compositionally biased region" description="Acidic residues" evidence="1">
    <location>
        <begin position="125"/>
        <end position="139"/>
    </location>
</feature>
<feature type="region of interest" description="Disordered" evidence="1">
    <location>
        <begin position="118"/>
        <end position="139"/>
    </location>
</feature>
<accession>A0AAP0PW31</accession>
<keyword evidence="3" id="KW-1185">Reference proteome</keyword>
<dbReference type="EMBL" id="JBBNAG010000002">
    <property type="protein sequence ID" value="KAK9158573.1"/>
    <property type="molecule type" value="Genomic_DNA"/>
</dbReference>
<sequence>MRTRGSAASATPAPIVAKKGKCIKVELKQVESLLLKKQRASSLTMSRKRKEVLAVETPFDRMGCRMEKAVVAYQQNLIKSMDKFVVESGHRNHVMDWKNLVMIGLVFYEVSRRWFEKGPNKDQGGEGDGDKEEGSEDENEELRKINDAFNKVGGDVSVGMWTMQKNMDCLLKRATDVVKRTKLSRHVAKEFINRMDPMVDECEMAFYERCIRKEWKRKTYPDNVNLDAD</sequence>
<name>A0AAP0PW31_9MAGN</name>
<proteinExistence type="predicted"/>
<evidence type="ECO:0000313" key="2">
    <source>
        <dbReference type="EMBL" id="KAK9158573.1"/>
    </source>
</evidence>
<reference evidence="2 3" key="1">
    <citation type="submission" date="2024-01" db="EMBL/GenBank/DDBJ databases">
        <title>Genome assemblies of Stephania.</title>
        <authorList>
            <person name="Yang L."/>
        </authorList>
    </citation>
    <scope>NUCLEOTIDE SEQUENCE [LARGE SCALE GENOMIC DNA]</scope>
    <source>
        <strain evidence="2">JXDWG</strain>
        <tissue evidence="2">Leaf</tissue>
    </source>
</reference>
<dbReference type="Proteomes" id="UP001419268">
    <property type="component" value="Unassembled WGS sequence"/>
</dbReference>